<name>A0A0J1GMG9_9GAMM</name>
<reference evidence="2 3" key="1">
    <citation type="submission" date="2015-05" db="EMBL/GenBank/DDBJ databases">
        <title>Photobacterium galathea sp. nov.</title>
        <authorList>
            <person name="Machado H."/>
            <person name="Gram L."/>
        </authorList>
    </citation>
    <scope>NUCLEOTIDE SEQUENCE [LARGE SCALE GENOMIC DNA]</scope>
    <source>
        <strain evidence="2 3">DSM 25995</strain>
    </source>
</reference>
<dbReference type="EMBL" id="LDOV01000018">
    <property type="protein sequence ID" value="KLV00948.1"/>
    <property type="molecule type" value="Genomic_DNA"/>
</dbReference>
<dbReference type="GO" id="GO:0016747">
    <property type="term" value="F:acyltransferase activity, transferring groups other than amino-acyl groups"/>
    <property type="evidence" value="ECO:0007669"/>
    <property type="project" value="InterPro"/>
</dbReference>
<gene>
    <name evidence="2" type="ORF">ABT58_10375</name>
</gene>
<comment type="caution">
    <text evidence="2">The sequence shown here is derived from an EMBL/GenBank/DDBJ whole genome shotgun (WGS) entry which is preliminary data.</text>
</comment>
<organism evidence="2 3">
    <name type="scientific">Photobacterium aphoticum</name>
    <dbReference type="NCBI Taxonomy" id="754436"/>
    <lineage>
        <taxon>Bacteria</taxon>
        <taxon>Pseudomonadati</taxon>
        <taxon>Pseudomonadota</taxon>
        <taxon>Gammaproteobacteria</taxon>
        <taxon>Vibrionales</taxon>
        <taxon>Vibrionaceae</taxon>
        <taxon>Photobacterium</taxon>
    </lineage>
</organism>
<dbReference type="InterPro" id="IPR000182">
    <property type="entry name" value="GNAT_dom"/>
</dbReference>
<dbReference type="InterPro" id="IPR016181">
    <property type="entry name" value="Acyl_CoA_acyltransferase"/>
</dbReference>
<dbReference type="Pfam" id="PF00583">
    <property type="entry name" value="Acetyltransf_1"/>
    <property type="match status" value="1"/>
</dbReference>
<dbReference type="PATRIC" id="fig|754436.4.peg.2200"/>
<dbReference type="Proteomes" id="UP000036426">
    <property type="component" value="Unassembled WGS sequence"/>
</dbReference>
<accession>A0A0J1GMG9</accession>
<dbReference type="PROSITE" id="PS51186">
    <property type="entry name" value="GNAT"/>
    <property type="match status" value="1"/>
</dbReference>
<evidence type="ECO:0000259" key="1">
    <source>
        <dbReference type="PROSITE" id="PS51186"/>
    </source>
</evidence>
<dbReference type="AlphaFoldDB" id="A0A0J1GMG9"/>
<feature type="domain" description="N-acetyltransferase" evidence="1">
    <location>
        <begin position="1"/>
        <end position="145"/>
    </location>
</feature>
<keyword evidence="2" id="KW-0808">Transferase</keyword>
<evidence type="ECO:0000313" key="2">
    <source>
        <dbReference type="EMBL" id="KLV00948.1"/>
    </source>
</evidence>
<keyword evidence="3" id="KW-1185">Reference proteome</keyword>
<proteinExistence type="predicted"/>
<dbReference type="SUPFAM" id="SSF55729">
    <property type="entry name" value="Acyl-CoA N-acyltransferases (Nat)"/>
    <property type="match status" value="1"/>
</dbReference>
<sequence>MEFIQLTNTDSLYKEALDLRYELFFREPGLPRDILFDALEKDSVHIAAIHNGALCAYGRLSEESPRRFKISQMVVCPKRQGQGLGTRVLTQLIHIAIEMHAEEIYLNARLHAVSMYQKLGFEPSGDVFIATSTGVPHIQMVRRDNRAPRDTRGCD</sequence>
<protein>
    <submittedName>
        <fullName evidence="2">Acetyltransferase</fullName>
    </submittedName>
</protein>
<dbReference type="RefSeq" id="WP_047874335.1">
    <property type="nucleotide sequence ID" value="NZ_BMYC01000017.1"/>
</dbReference>
<dbReference type="Gene3D" id="3.40.630.30">
    <property type="match status" value="1"/>
</dbReference>
<dbReference type="OrthoDB" id="9796171at2"/>
<dbReference type="CDD" id="cd04301">
    <property type="entry name" value="NAT_SF"/>
    <property type="match status" value="1"/>
</dbReference>
<evidence type="ECO:0000313" key="3">
    <source>
        <dbReference type="Proteomes" id="UP000036426"/>
    </source>
</evidence>